<dbReference type="AlphaFoldDB" id="A0AAN9FEQ2"/>
<name>A0AAN9FEQ2_CROPI</name>
<dbReference type="Proteomes" id="UP001372338">
    <property type="component" value="Unassembled WGS sequence"/>
</dbReference>
<keyword evidence="2" id="KW-1185">Reference proteome</keyword>
<gene>
    <name evidence="1" type="ORF">RIF29_16219</name>
</gene>
<organism evidence="1 2">
    <name type="scientific">Crotalaria pallida</name>
    <name type="common">Smooth rattlebox</name>
    <name type="synonym">Crotalaria striata</name>
    <dbReference type="NCBI Taxonomy" id="3830"/>
    <lineage>
        <taxon>Eukaryota</taxon>
        <taxon>Viridiplantae</taxon>
        <taxon>Streptophyta</taxon>
        <taxon>Embryophyta</taxon>
        <taxon>Tracheophyta</taxon>
        <taxon>Spermatophyta</taxon>
        <taxon>Magnoliopsida</taxon>
        <taxon>eudicotyledons</taxon>
        <taxon>Gunneridae</taxon>
        <taxon>Pentapetalae</taxon>
        <taxon>rosids</taxon>
        <taxon>fabids</taxon>
        <taxon>Fabales</taxon>
        <taxon>Fabaceae</taxon>
        <taxon>Papilionoideae</taxon>
        <taxon>50 kb inversion clade</taxon>
        <taxon>genistoids sensu lato</taxon>
        <taxon>core genistoids</taxon>
        <taxon>Crotalarieae</taxon>
        <taxon>Crotalaria</taxon>
    </lineage>
</organism>
<comment type="caution">
    <text evidence="1">The sequence shown here is derived from an EMBL/GenBank/DDBJ whole genome shotgun (WGS) entry which is preliminary data.</text>
</comment>
<evidence type="ECO:0000313" key="2">
    <source>
        <dbReference type="Proteomes" id="UP001372338"/>
    </source>
</evidence>
<reference evidence="1 2" key="1">
    <citation type="submission" date="2024-01" db="EMBL/GenBank/DDBJ databases">
        <title>The genomes of 5 underutilized Papilionoideae crops provide insights into root nodulation and disease resistanc.</title>
        <authorList>
            <person name="Yuan L."/>
        </authorList>
    </citation>
    <scope>NUCLEOTIDE SEQUENCE [LARGE SCALE GENOMIC DNA]</scope>
    <source>
        <strain evidence="1">ZHUSHIDOU_FW_LH</strain>
        <tissue evidence="1">Leaf</tissue>
    </source>
</reference>
<accession>A0AAN9FEQ2</accession>
<sequence>MRTQDWPMLKALDVYKCPLLKVFEEVNFPNRPDLDADQQAMVSAVKVTPHLEELSLNKEDVMMIEQGQLRVDLLKLKFLKLRSFNDDEAAAVDVFSCFPSSKVPLPAFGIEKLEGTDWKLNKPAKIINRVIASTFEHFACLVI</sequence>
<proteinExistence type="predicted"/>
<dbReference type="EMBL" id="JAYWIO010000003">
    <property type="protein sequence ID" value="KAK7275112.1"/>
    <property type="molecule type" value="Genomic_DNA"/>
</dbReference>
<protein>
    <submittedName>
        <fullName evidence="1">Uncharacterized protein</fullName>
    </submittedName>
</protein>
<evidence type="ECO:0000313" key="1">
    <source>
        <dbReference type="EMBL" id="KAK7275112.1"/>
    </source>
</evidence>